<dbReference type="GO" id="GO:0008168">
    <property type="term" value="F:methyltransferase activity"/>
    <property type="evidence" value="ECO:0007669"/>
    <property type="project" value="UniProtKB-KW"/>
</dbReference>
<evidence type="ECO:0000256" key="2">
    <source>
        <dbReference type="ARBA" id="ARBA00022679"/>
    </source>
</evidence>
<dbReference type="AlphaFoldDB" id="A0A6G3WZ34"/>
<proteinExistence type="predicted"/>
<evidence type="ECO:0000256" key="3">
    <source>
        <dbReference type="ARBA" id="ARBA00022691"/>
    </source>
</evidence>
<reference evidence="5" key="1">
    <citation type="submission" date="2020-01" db="EMBL/GenBank/DDBJ databases">
        <title>Insect and environment-associated Actinomycetes.</title>
        <authorList>
            <person name="Currrie C."/>
            <person name="Chevrette M."/>
            <person name="Carlson C."/>
            <person name="Stubbendieck R."/>
            <person name="Wendt-Pienkowski E."/>
        </authorList>
    </citation>
    <scope>NUCLEOTIDE SEQUENCE</scope>
    <source>
        <strain evidence="5">SID7499</strain>
    </source>
</reference>
<protein>
    <submittedName>
        <fullName evidence="5">Methyltransferase</fullName>
    </submittedName>
</protein>
<feature type="domain" description="O-methyltransferase dimerisation" evidence="4">
    <location>
        <begin position="16"/>
        <end position="90"/>
    </location>
</feature>
<evidence type="ECO:0000313" key="5">
    <source>
        <dbReference type="EMBL" id="NEE10785.1"/>
    </source>
</evidence>
<dbReference type="InterPro" id="IPR036390">
    <property type="entry name" value="WH_DNA-bd_sf"/>
</dbReference>
<dbReference type="PANTHER" id="PTHR43712">
    <property type="entry name" value="PUTATIVE (AFU_ORTHOLOGUE AFUA_4G14580)-RELATED"/>
    <property type="match status" value="1"/>
</dbReference>
<dbReference type="PANTHER" id="PTHR43712:SF2">
    <property type="entry name" value="O-METHYLTRANSFERASE CICE"/>
    <property type="match status" value="1"/>
</dbReference>
<dbReference type="InterPro" id="IPR036388">
    <property type="entry name" value="WH-like_DNA-bd_sf"/>
</dbReference>
<dbReference type="PROSITE" id="PS51683">
    <property type="entry name" value="SAM_OMT_II"/>
    <property type="match status" value="1"/>
</dbReference>
<dbReference type="InterPro" id="IPR016461">
    <property type="entry name" value="COMT-like"/>
</dbReference>
<keyword evidence="2 5" id="KW-0808">Transferase</keyword>
<dbReference type="Pfam" id="PF08100">
    <property type="entry name" value="Dimerisation"/>
    <property type="match status" value="1"/>
</dbReference>
<dbReference type="GO" id="GO:0032259">
    <property type="term" value="P:methylation"/>
    <property type="evidence" value="ECO:0007669"/>
    <property type="project" value="UniProtKB-KW"/>
</dbReference>
<dbReference type="EMBL" id="JAAGMN010003179">
    <property type="protein sequence ID" value="NEE10785.1"/>
    <property type="molecule type" value="Genomic_DNA"/>
</dbReference>
<name>A0A6G3WZ34_9ACTN</name>
<dbReference type="Gene3D" id="1.10.10.10">
    <property type="entry name" value="Winged helix-like DNA-binding domain superfamily/Winged helix DNA-binding domain"/>
    <property type="match status" value="1"/>
</dbReference>
<keyword evidence="3" id="KW-0949">S-adenosyl-L-methionine</keyword>
<dbReference type="GO" id="GO:0046983">
    <property type="term" value="F:protein dimerization activity"/>
    <property type="evidence" value="ECO:0007669"/>
    <property type="project" value="InterPro"/>
</dbReference>
<accession>A0A6G3WZ34</accession>
<dbReference type="SUPFAM" id="SSF46785">
    <property type="entry name" value="Winged helix' DNA-binding domain"/>
    <property type="match status" value="1"/>
</dbReference>
<gene>
    <name evidence="5" type="ORF">G3M58_30545</name>
</gene>
<feature type="non-terminal residue" evidence="5">
    <location>
        <position position="122"/>
    </location>
</feature>
<keyword evidence="1 5" id="KW-0489">Methyltransferase</keyword>
<sequence length="122" mass="12973">SPEPAGDVPPPVRMYEMLYSSLVSQLIIAVADLGVADAIGDEVRHVDDIAERTGAHAGALYRGLRALASVGVFTEVEPRSFALTPLAATLRSDVPGSMRDLARYVGLPMRQNSFGALGHSLR</sequence>
<evidence type="ECO:0000259" key="4">
    <source>
        <dbReference type="Pfam" id="PF08100"/>
    </source>
</evidence>
<dbReference type="InterPro" id="IPR012967">
    <property type="entry name" value="COMT_dimerisation"/>
</dbReference>
<organism evidence="5">
    <name type="scientific">Streptomyces sp. SID7499</name>
    <dbReference type="NCBI Taxonomy" id="2706086"/>
    <lineage>
        <taxon>Bacteria</taxon>
        <taxon>Bacillati</taxon>
        <taxon>Actinomycetota</taxon>
        <taxon>Actinomycetes</taxon>
        <taxon>Kitasatosporales</taxon>
        <taxon>Streptomycetaceae</taxon>
        <taxon>Streptomyces</taxon>
    </lineage>
</organism>
<evidence type="ECO:0000256" key="1">
    <source>
        <dbReference type="ARBA" id="ARBA00022603"/>
    </source>
</evidence>
<comment type="caution">
    <text evidence="5">The sequence shown here is derived from an EMBL/GenBank/DDBJ whole genome shotgun (WGS) entry which is preliminary data.</text>
</comment>
<feature type="non-terminal residue" evidence="5">
    <location>
        <position position="1"/>
    </location>
</feature>